<name>A0A9E7EH72_9LILI</name>
<feature type="compositionally biased region" description="Basic and acidic residues" evidence="1">
    <location>
        <begin position="19"/>
        <end position="34"/>
    </location>
</feature>
<dbReference type="EMBL" id="CP097502">
    <property type="protein sequence ID" value="URD77066.1"/>
    <property type="molecule type" value="Genomic_DNA"/>
</dbReference>
<sequence length="86" mass="9932">MQNSVERGGCSLPTPPLGRRREADSEFRRERRLQSTDAAVGDTWDHMMSFPPKCLSPDRAVGVRIWVAWESKRHLTTEQIPSYQFD</sequence>
<organism evidence="2 3">
    <name type="scientific">Musa troglodytarum</name>
    <name type="common">fe'i banana</name>
    <dbReference type="NCBI Taxonomy" id="320322"/>
    <lineage>
        <taxon>Eukaryota</taxon>
        <taxon>Viridiplantae</taxon>
        <taxon>Streptophyta</taxon>
        <taxon>Embryophyta</taxon>
        <taxon>Tracheophyta</taxon>
        <taxon>Spermatophyta</taxon>
        <taxon>Magnoliopsida</taxon>
        <taxon>Liliopsida</taxon>
        <taxon>Zingiberales</taxon>
        <taxon>Musaceae</taxon>
        <taxon>Musa</taxon>
    </lineage>
</organism>
<dbReference type="AlphaFoldDB" id="A0A9E7EH72"/>
<evidence type="ECO:0000313" key="2">
    <source>
        <dbReference type="EMBL" id="URD77066.1"/>
    </source>
</evidence>
<feature type="region of interest" description="Disordered" evidence="1">
    <location>
        <begin position="1"/>
        <end position="34"/>
    </location>
</feature>
<evidence type="ECO:0000256" key="1">
    <source>
        <dbReference type="SAM" id="MobiDB-lite"/>
    </source>
</evidence>
<dbReference type="Proteomes" id="UP001055439">
    <property type="component" value="Chromosome 1"/>
</dbReference>
<reference evidence="2" key="1">
    <citation type="submission" date="2022-05" db="EMBL/GenBank/DDBJ databases">
        <title>The Musa troglodytarum L. genome provides insights into the mechanism of non-climacteric behaviour and enrichment of carotenoids.</title>
        <authorList>
            <person name="Wang J."/>
        </authorList>
    </citation>
    <scope>NUCLEOTIDE SEQUENCE</scope>
    <source>
        <tissue evidence="2">Leaf</tissue>
    </source>
</reference>
<proteinExistence type="predicted"/>
<gene>
    <name evidence="2" type="ORF">MUK42_34296</name>
</gene>
<keyword evidence="3" id="KW-1185">Reference proteome</keyword>
<accession>A0A9E7EH72</accession>
<protein>
    <submittedName>
        <fullName evidence="2">Uncharacterized protein</fullName>
    </submittedName>
</protein>
<evidence type="ECO:0000313" key="3">
    <source>
        <dbReference type="Proteomes" id="UP001055439"/>
    </source>
</evidence>